<evidence type="ECO:0000256" key="8">
    <source>
        <dbReference type="SAM" id="Phobius"/>
    </source>
</evidence>
<dbReference type="Proteomes" id="UP000824260">
    <property type="component" value="Unassembled WGS sequence"/>
</dbReference>
<evidence type="ECO:0000256" key="3">
    <source>
        <dbReference type="ARBA" id="ARBA00022448"/>
    </source>
</evidence>
<dbReference type="Pfam" id="PF01594">
    <property type="entry name" value="AI-2E_transport"/>
    <property type="match status" value="1"/>
</dbReference>
<protein>
    <submittedName>
        <fullName evidence="9">AI-2E family transporter</fullName>
    </submittedName>
</protein>
<dbReference type="PANTHER" id="PTHR21716">
    <property type="entry name" value="TRANSMEMBRANE PROTEIN"/>
    <property type="match status" value="1"/>
</dbReference>
<name>A0A9D0ZQW5_9FIRM</name>
<dbReference type="EMBL" id="DVFZ01000119">
    <property type="protein sequence ID" value="HIQ83956.1"/>
    <property type="molecule type" value="Genomic_DNA"/>
</dbReference>
<dbReference type="GO" id="GO:0005886">
    <property type="term" value="C:plasma membrane"/>
    <property type="evidence" value="ECO:0007669"/>
    <property type="project" value="UniProtKB-SubCell"/>
</dbReference>
<dbReference type="PANTHER" id="PTHR21716:SF53">
    <property type="entry name" value="PERMEASE PERM-RELATED"/>
    <property type="match status" value="1"/>
</dbReference>
<feature type="transmembrane region" description="Helical" evidence="8">
    <location>
        <begin position="172"/>
        <end position="198"/>
    </location>
</feature>
<feature type="transmembrane region" description="Helical" evidence="8">
    <location>
        <begin position="270"/>
        <end position="294"/>
    </location>
</feature>
<evidence type="ECO:0000313" key="10">
    <source>
        <dbReference type="Proteomes" id="UP000824260"/>
    </source>
</evidence>
<feature type="transmembrane region" description="Helical" evidence="8">
    <location>
        <begin position="41"/>
        <end position="60"/>
    </location>
</feature>
<keyword evidence="4" id="KW-1003">Cell membrane</keyword>
<feature type="transmembrane region" description="Helical" evidence="8">
    <location>
        <begin position="80"/>
        <end position="101"/>
    </location>
</feature>
<proteinExistence type="inferred from homology"/>
<evidence type="ECO:0000256" key="4">
    <source>
        <dbReference type="ARBA" id="ARBA00022475"/>
    </source>
</evidence>
<feature type="transmembrane region" description="Helical" evidence="8">
    <location>
        <begin position="332"/>
        <end position="365"/>
    </location>
</feature>
<evidence type="ECO:0000256" key="2">
    <source>
        <dbReference type="ARBA" id="ARBA00009773"/>
    </source>
</evidence>
<reference evidence="9" key="2">
    <citation type="journal article" date="2021" name="PeerJ">
        <title>Extensive microbial diversity within the chicken gut microbiome revealed by metagenomics and culture.</title>
        <authorList>
            <person name="Gilroy R."/>
            <person name="Ravi A."/>
            <person name="Getino M."/>
            <person name="Pursley I."/>
            <person name="Horton D.L."/>
            <person name="Alikhan N.F."/>
            <person name="Baker D."/>
            <person name="Gharbi K."/>
            <person name="Hall N."/>
            <person name="Watson M."/>
            <person name="Adriaenssens E.M."/>
            <person name="Foster-Nyarko E."/>
            <person name="Jarju S."/>
            <person name="Secka A."/>
            <person name="Antonio M."/>
            <person name="Oren A."/>
            <person name="Chaudhuri R.R."/>
            <person name="La Ragione R."/>
            <person name="Hildebrand F."/>
            <person name="Pallen M.J."/>
        </authorList>
    </citation>
    <scope>NUCLEOTIDE SEQUENCE</scope>
    <source>
        <strain evidence="9">ChiSjej6B24-2974</strain>
    </source>
</reference>
<keyword evidence="5 8" id="KW-0812">Transmembrane</keyword>
<comment type="caution">
    <text evidence="9">The sequence shown here is derived from an EMBL/GenBank/DDBJ whole genome shotgun (WGS) entry which is preliminary data.</text>
</comment>
<organism evidence="9 10">
    <name type="scientific">Candidatus Pullichristensenella stercorigallinarum</name>
    <dbReference type="NCBI Taxonomy" id="2840909"/>
    <lineage>
        <taxon>Bacteria</taxon>
        <taxon>Bacillati</taxon>
        <taxon>Bacillota</taxon>
        <taxon>Clostridia</taxon>
        <taxon>Candidatus Pullichristensenella</taxon>
    </lineage>
</organism>
<feature type="transmembrane region" description="Helical" evidence="8">
    <location>
        <begin position="301"/>
        <end position="320"/>
    </location>
</feature>
<comment type="similarity">
    <text evidence="2">Belongs to the autoinducer-2 exporter (AI-2E) (TC 2.A.86) family.</text>
</comment>
<dbReference type="AlphaFoldDB" id="A0A9D0ZQW5"/>
<reference evidence="9" key="1">
    <citation type="submission" date="2020-10" db="EMBL/GenBank/DDBJ databases">
        <authorList>
            <person name="Gilroy R."/>
        </authorList>
    </citation>
    <scope>NUCLEOTIDE SEQUENCE</scope>
    <source>
        <strain evidence="9">ChiSjej6B24-2974</strain>
    </source>
</reference>
<evidence type="ECO:0000313" key="9">
    <source>
        <dbReference type="EMBL" id="HIQ83956.1"/>
    </source>
</evidence>
<evidence type="ECO:0000256" key="6">
    <source>
        <dbReference type="ARBA" id="ARBA00022989"/>
    </source>
</evidence>
<sequence length="379" mass="41697">MRVLQWKTCLRAGITVALLYLAIHYWGPVSAALGVLIGAAWPLFLGAGIAYVVNILMRFYEKHFFRKSRRTLVARMRRAVCMVAAYLTIILIISAIVVLVVPELVRAIQLLLNETPALIDQLYETLMRYPAIAQYLPNAGTELGEIGADWQQTLTRILDWLGGGWDGVFNSVLATVSGVFSGTVTLVMGVMFSFYILYSKERLGRQGHRLLRTYLKPNWYHKFCYVLGVLDDCFHRYVVGQCIEAVILGSLCMLGMLLFGFPYATMVGALVGATALIPIAGAYIGAGVGAILILTVSPVEAILFLLFIIILQQIEGNLIYPRVVGTKLGLPALWVLAAITVGGNVMGIGGMLLAVPLTTAIYRLVRADVQKRELKKTRI</sequence>
<keyword evidence="6 8" id="KW-1133">Transmembrane helix</keyword>
<keyword evidence="7 8" id="KW-0472">Membrane</keyword>
<evidence type="ECO:0000256" key="7">
    <source>
        <dbReference type="ARBA" id="ARBA00023136"/>
    </source>
</evidence>
<dbReference type="InterPro" id="IPR002549">
    <property type="entry name" value="AI-2E-like"/>
</dbReference>
<dbReference type="GO" id="GO:0055085">
    <property type="term" value="P:transmembrane transport"/>
    <property type="evidence" value="ECO:0007669"/>
    <property type="project" value="TreeGrafter"/>
</dbReference>
<comment type="subcellular location">
    <subcellularLocation>
        <location evidence="1">Cell membrane</location>
        <topology evidence="1">Multi-pass membrane protein</topology>
    </subcellularLocation>
</comment>
<gene>
    <name evidence="9" type="ORF">IAA52_12760</name>
</gene>
<feature type="transmembrane region" description="Helical" evidence="8">
    <location>
        <begin position="245"/>
        <end position="264"/>
    </location>
</feature>
<keyword evidence="3" id="KW-0813">Transport</keyword>
<evidence type="ECO:0000256" key="5">
    <source>
        <dbReference type="ARBA" id="ARBA00022692"/>
    </source>
</evidence>
<evidence type="ECO:0000256" key="1">
    <source>
        <dbReference type="ARBA" id="ARBA00004651"/>
    </source>
</evidence>
<accession>A0A9D0ZQW5</accession>